<evidence type="ECO:0000256" key="3">
    <source>
        <dbReference type="ARBA" id="ARBA00010544"/>
    </source>
</evidence>
<dbReference type="STRING" id="479434.Sthe_1411"/>
<keyword evidence="11 12" id="KW-0472">Membrane</keyword>
<dbReference type="PANTHER" id="PTHR30070:SF1">
    <property type="entry name" value="CYTOCHROME C BIOGENESIS B-RELATED"/>
    <property type="match status" value="1"/>
</dbReference>
<dbReference type="GO" id="GO:1903607">
    <property type="term" value="P:cytochrome c biosynthetic process"/>
    <property type="evidence" value="ECO:0007669"/>
    <property type="project" value="TreeGrafter"/>
</dbReference>
<evidence type="ECO:0000256" key="1">
    <source>
        <dbReference type="ARBA" id="ARBA00002442"/>
    </source>
</evidence>
<dbReference type="PIRSF" id="PIRSF002764">
    <property type="entry name" value="CcmB"/>
    <property type="match status" value="1"/>
</dbReference>
<name>D1C3M9_SPHTD</name>
<dbReference type="PANTHER" id="PTHR30070">
    <property type="entry name" value="HEME EXPORTER PROTEIN B"/>
    <property type="match status" value="1"/>
</dbReference>
<dbReference type="AlphaFoldDB" id="D1C3M9"/>
<evidence type="ECO:0000256" key="5">
    <source>
        <dbReference type="ARBA" id="ARBA00022448"/>
    </source>
</evidence>
<gene>
    <name evidence="13" type="ordered locus">Sthe_1411</name>
</gene>
<dbReference type="PRINTS" id="PR01414">
    <property type="entry name" value="CCMBBIOGNSIS"/>
</dbReference>
<keyword evidence="9" id="KW-0201">Cytochrome c-type biogenesis</keyword>
<feature type="transmembrane region" description="Helical" evidence="12">
    <location>
        <begin position="198"/>
        <end position="217"/>
    </location>
</feature>
<dbReference type="Pfam" id="PF03379">
    <property type="entry name" value="CcmB"/>
    <property type="match status" value="1"/>
</dbReference>
<keyword evidence="6" id="KW-1003">Cell membrane</keyword>
<evidence type="ECO:0000313" key="14">
    <source>
        <dbReference type="Proteomes" id="UP000002027"/>
    </source>
</evidence>
<feature type="transmembrane region" description="Helical" evidence="12">
    <location>
        <begin position="25"/>
        <end position="44"/>
    </location>
</feature>
<feature type="transmembrane region" description="Helical" evidence="12">
    <location>
        <begin position="163"/>
        <end position="186"/>
    </location>
</feature>
<dbReference type="GO" id="GO:0015232">
    <property type="term" value="F:heme transmembrane transporter activity"/>
    <property type="evidence" value="ECO:0007669"/>
    <property type="project" value="InterPro"/>
</dbReference>
<keyword evidence="7" id="KW-0997">Cell inner membrane</keyword>
<comment type="function">
    <text evidence="1">Required for the export of heme to the periplasm for the biogenesis of c-type cytochromes.</text>
</comment>
<evidence type="ECO:0000256" key="12">
    <source>
        <dbReference type="SAM" id="Phobius"/>
    </source>
</evidence>
<evidence type="ECO:0000256" key="8">
    <source>
        <dbReference type="ARBA" id="ARBA00022692"/>
    </source>
</evidence>
<comment type="subcellular location">
    <subcellularLocation>
        <location evidence="2">Cell inner membrane</location>
        <topology evidence="2">Multi-pass membrane protein</topology>
    </subcellularLocation>
</comment>
<dbReference type="InterPro" id="IPR003544">
    <property type="entry name" value="Cyt_c_biogenesis_CcmB"/>
</dbReference>
<dbReference type="HOGENOM" id="CLU_079069_0_0_0"/>
<keyword evidence="5" id="KW-0813">Transport</keyword>
<protein>
    <recommendedName>
        <fullName evidence="4">Heme exporter protein B</fullName>
    </recommendedName>
</protein>
<sequence length="223" mass="24055">MRRELGRIYAVAWKDLLSEVRTKEMFGGMAVFALLTIITFNFAFDLTGVDRAASGAGALWVAVSFAAMLGLGRSIAVERDRGSLDGLLLCPVDRGVLYLGKLLSNLIFILLVEAISVPVFGALYDLPIYRPTLLLGLLLGTIGFAGIGTLFAVMASTTRAREILFPVLLFPVAVPVVIATVRVASLTLTGNTGDVGRWLNLLVGFDVVFLTIAFLVFDRIVEE</sequence>
<proteinExistence type="inferred from homology"/>
<feature type="transmembrane region" description="Helical" evidence="12">
    <location>
        <begin position="96"/>
        <end position="121"/>
    </location>
</feature>
<evidence type="ECO:0000256" key="11">
    <source>
        <dbReference type="ARBA" id="ARBA00023136"/>
    </source>
</evidence>
<feature type="transmembrane region" description="Helical" evidence="12">
    <location>
        <begin position="56"/>
        <end position="76"/>
    </location>
</feature>
<evidence type="ECO:0000256" key="10">
    <source>
        <dbReference type="ARBA" id="ARBA00022989"/>
    </source>
</evidence>
<reference evidence="14" key="1">
    <citation type="submission" date="2009-11" db="EMBL/GenBank/DDBJ databases">
        <title>The complete chromosome 1 of Sphaerobacter thermophilus DSM 20745.</title>
        <authorList>
            <person name="Lucas S."/>
            <person name="Copeland A."/>
            <person name="Lapidus A."/>
            <person name="Glavina del Rio T."/>
            <person name="Dalin E."/>
            <person name="Tice H."/>
            <person name="Bruce D."/>
            <person name="Goodwin L."/>
            <person name="Pitluck S."/>
            <person name="Kyrpides N."/>
            <person name="Mavromatis K."/>
            <person name="Ivanova N."/>
            <person name="Mikhailova N."/>
            <person name="LaButti K.M."/>
            <person name="Clum A."/>
            <person name="Sun H.I."/>
            <person name="Brettin T."/>
            <person name="Detter J.C."/>
            <person name="Han C."/>
            <person name="Larimer F."/>
            <person name="Land M."/>
            <person name="Hauser L."/>
            <person name="Markowitz V."/>
            <person name="Cheng J.F."/>
            <person name="Hugenholtz P."/>
            <person name="Woyke T."/>
            <person name="Wu D."/>
            <person name="Steenblock K."/>
            <person name="Schneider S."/>
            <person name="Pukall R."/>
            <person name="Goeker M."/>
            <person name="Klenk H.P."/>
            <person name="Eisen J.A."/>
        </authorList>
    </citation>
    <scope>NUCLEOTIDE SEQUENCE [LARGE SCALE GENOMIC DNA]</scope>
    <source>
        <strain evidence="14">ATCC 49802 / DSM 20745 / S 6022</strain>
    </source>
</reference>
<organism evidence="13 14">
    <name type="scientific">Sphaerobacter thermophilus (strain ATCC 49802 / DSM 20745 / KCCM 41009 / NCIMB 13125 / S 6022)</name>
    <dbReference type="NCBI Taxonomy" id="479434"/>
    <lineage>
        <taxon>Bacteria</taxon>
        <taxon>Pseudomonadati</taxon>
        <taxon>Thermomicrobiota</taxon>
        <taxon>Thermomicrobia</taxon>
        <taxon>Sphaerobacterales</taxon>
        <taxon>Sphaerobacterineae</taxon>
        <taxon>Sphaerobacteraceae</taxon>
        <taxon>Sphaerobacter</taxon>
    </lineage>
</organism>
<dbReference type="RefSeq" id="WP_012871893.1">
    <property type="nucleotide sequence ID" value="NC_013523.1"/>
</dbReference>
<feature type="transmembrane region" description="Helical" evidence="12">
    <location>
        <begin position="133"/>
        <end position="156"/>
    </location>
</feature>
<evidence type="ECO:0000256" key="2">
    <source>
        <dbReference type="ARBA" id="ARBA00004429"/>
    </source>
</evidence>
<keyword evidence="10 12" id="KW-1133">Transmembrane helix</keyword>
<dbReference type="KEGG" id="sti:Sthe_1411"/>
<dbReference type="EMBL" id="CP001823">
    <property type="protein sequence ID" value="ACZ38846.1"/>
    <property type="molecule type" value="Genomic_DNA"/>
</dbReference>
<dbReference type="GO" id="GO:0017004">
    <property type="term" value="P:cytochrome complex assembly"/>
    <property type="evidence" value="ECO:0007669"/>
    <property type="project" value="UniProtKB-KW"/>
</dbReference>
<dbReference type="GO" id="GO:0005886">
    <property type="term" value="C:plasma membrane"/>
    <property type="evidence" value="ECO:0007669"/>
    <property type="project" value="UniProtKB-SubCell"/>
</dbReference>
<evidence type="ECO:0000313" key="13">
    <source>
        <dbReference type="EMBL" id="ACZ38846.1"/>
    </source>
</evidence>
<comment type="similarity">
    <text evidence="3">Belongs to the CcmB/CycW/HelB family.</text>
</comment>
<dbReference type="InterPro" id="IPR026031">
    <property type="entry name" value="Cyt_c_CcmB_bac"/>
</dbReference>
<evidence type="ECO:0000256" key="7">
    <source>
        <dbReference type="ARBA" id="ARBA00022519"/>
    </source>
</evidence>
<keyword evidence="14" id="KW-1185">Reference proteome</keyword>
<evidence type="ECO:0000256" key="6">
    <source>
        <dbReference type="ARBA" id="ARBA00022475"/>
    </source>
</evidence>
<keyword evidence="8 12" id="KW-0812">Transmembrane</keyword>
<dbReference type="InParanoid" id="D1C3M9"/>
<dbReference type="Proteomes" id="UP000002027">
    <property type="component" value="Chromosome 1"/>
</dbReference>
<dbReference type="eggNOG" id="COG2386">
    <property type="taxonomic scope" value="Bacteria"/>
</dbReference>
<reference evidence="13 14" key="2">
    <citation type="journal article" date="2010" name="Stand. Genomic Sci.">
        <title>Complete genome sequence of Desulfohalobium retbaense type strain (HR(100)).</title>
        <authorList>
            <person name="Spring S."/>
            <person name="Nolan M."/>
            <person name="Lapidus A."/>
            <person name="Glavina Del Rio T."/>
            <person name="Copeland A."/>
            <person name="Tice H."/>
            <person name="Cheng J.F."/>
            <person name="Lucas S."/>
            <person name="Land M."/>
            <person name="Chen F."/>
            <person name="Bruce D."/>
            <person name="Goodwin L."/>
            <person name="Pitluck S."/>
            <person name="Ivanova N."/>
            <person name="Mavromatis K."/>
            <person name="Mikhailova N."/>
            <person name="Pati A."/>
            <person name="Chen A."/>
            <person name="Palaniappan K."/>
            <person name="Hauser L."/>
            <person name="Chang Y.J."/>
            <person name="Jeffries C.D."/>
            <person name="Munk C."/>
            <person name="Kiss H."/>
            <person name="Chain P."/>
            <person name="Han C."/>
            <person name="Brettin T."/>
            <person name="Detter J.C."/>
            <person name="Schuler E."/>
            <person name="Goker M."/>
            <person name="Rohde M."/>
            <person name="Bristow J."/>
            <person name="Eisen J.A."/>
            <person name="Markowitz V."/>
            <person name="Hugenholtz P."/>
            <person name="Kyrpides N.C."/>
            <person name="Klenk H.P."/>
        </authorList>
    </citation>
    <scope>NUCLEOTIDE SEQUENCE [LARGE SCALE GENOMIC DNA]</scope>
    <source>
        <strain evidence="14">ATCC 49802 / DSM 20745 / S 6022</strain>
    </source>
</reference>
<accession>D1C3M9</accession>
<evidence type="ECO:0000256" key="4">
    <source>
        <dbReference type="ARBA" id="ARBA00016452"/>
    </source>
</evidence>
<evidence type="ECO:0000256" key="9">
    <source>
        <dbReference type="ARBA" id="ARBA00022748"/>
    </source>
</evidence>